<accession>A0AAV3A8D6</accession>
<gene>
    <name evidence="2" type="ORF">GDO54_017919</name>
</gene>
<evidence type="ECO:0000313" key="3">
    <source>
        <dbReference type="Proteomes" id="UP001181693"/>
    </source>
</evidence>
<dbReference type="AlphaFoldDB" id="A0AAV3A8D6"/>
<keyword evidence="1" id="KW-1133">Transmembrane helix</keyword>
<evidence type="ECO:0000256" key="1">
    <source>
        <dbReference type="SAM" id="Phobius"/>
    </source>
</evidence>
<evidence type="ECO:0000313" key="2">
    <source>
        <dbReference type="EMBL" id="DBA21245.1"/>
    </source>
</evidence>
<keyword evidence="1" id="KW-0812">Transmembrane</keyword>
<feature type="transmembrane region" description="Helical" evidence="1">
    <location>
        <begin position="9"/>
        <end position="27"/>
    </location>
</feature>
<dbReference type="Proteomes" id="UP001181693">
    <property type="component" value="Unassembled WGS sequence"/>
</dbReference>
<sequence>MKVQLCDHLSCPVLMICFPLCVIVLSQCYKSCHVLFILCSIPAILLLCSHLVTQTLHAGPIPIVCSYLPSVHNDLLSPPDYQILHCNYL</sequence>
<keyword evidence="1" id="KW-0472">Membrane</keyword>
<reference evidence="2" key="1">
    <citation type="thesis" date="2020" institute="ProQuest LLC" country="789 East Eisenhower Parkway, Ann Arbor, MI, USA">
        <title>Comparative Genomics and Chromosome Evolution.</title>
        <authorList>
            <person name="Mudd A.B."/>
        </authorList>
    </citation>
    <scope>NUCLEOTIDE SEQUENCE</scope>
    <source>
        <strain evidence="2">1538</strain>
        <tissue evidence="2">Blood</tissue>
    </source>
</reference>
<dbReference type="EMBL" id="DYDO01000007">
    <property type="protein sequence ID" value="DBA21245.1"/>
    <property type="molecule type" value="Genomic_DNA"/>
</dbReference>
<keyword evidence="3" id="KW-1185">Reference proteome</keyword>
<organism evidence="2 3">
    <name type="scientific">Pyxicephalus adspersus</name>
    <name type="common">African bullfrog</name>
    <dbReference type="NCBI Taxonomy" id="30357"/>
    <lineage>
        <taxon>Eukaryota</taxon>
        <taxon>Metazoa</taxon>
        <taxon>Chordata</taxon>
        <taxon>Craniata</taxon>
        <taxon>Vertebrata</taxon>
        <taxon>Euteleostomi</taxon>
        <taxon>Amphibia</taxon>
        <taxon>Batrachia</taxon>
        <taxon>Anura</taxon>
        <taxon>Neobatrachia</taxon>
        <taxon>Ranoidea</taxon>
        <taxon>Pyxicephalidae</taxon>
        <taxon>Pyxicephalinae</taxon>
        <taxon>Pyxicephalus</taxon>
    </lineage>
</organism>
<name>A0AAV3A8D6_PYXAD</name>
<protein>
    <submittedName>
        <fullName evidence="2">Uncharacterized protein</fullName>
    </submittedName>
</protein>
<proteinExistence type="predicted"/>
<feature type="transmembrane region" description="Helical" evidence="1">
    <location>
        <begin position="33"/>
        <end position="52"/>
    </location>
</feature>
<comment type="caution">
    <text evidence="2">The sequence shown here is derived from an EMBL/GenBank/DDBJ whole genome shotgun (WGS) entry which is preliminary data.</text>
</comment>